<accession>A0A2U9CJ83</accession>
<evidence type="ECO:0000256" key="10">
    <source>
        <dbReference type="ARBA" id="ARBA00023180"/>
    </source>
</evidence>
<evidence type="ECO:0000313" key="14">
    <source>
        <dbReference type="EMBL" id="AWP16273.1"/>
    </source>
</evidence>
<keyword evidence="15" id="KW-1185">Reference proteome</keyword>
<evidence type="ECO:0000256" key="3">
    <source>
        <dbReference type="ARBA" id="ARBA00022692"/>
    </source>
</evidence>
<feature type="domain" description="Fibronectin type-III" evidence="13">
    <location>
        <begin position="522"/>
        <end position="616"/>
    </location>
</feature>
<dbReference type="Gene3D" id="2.60.40.10">
    <property type="entry name" value="Immunoglobulins"/>
    <property type="match status" value="5"/>
</dbReference>
<name>A0A2U9CJ83_SCOMX</name>
<evidence type="ECO:0000313" key="15">
    <source>
        <dbReference type="Proteomes" id="UP000246464"/>
    </source>
</evidence>
<dbReference type="InterPro" id="IPR052672">
    <property type="entry name" value="Type1_Cytokine_Rcpt_Type2"/>
</dbReference>
<dbReference type="PANTHER" id="PTHR48423">
    <property type="entry name" value="INTERLEUKIN-27 RECEPTOR SUBUNIT ALPHA"/>
    <property type="match status" value="1"/>
</dbReference>
<dbReference type="AlphaFoldDB" id="A0A2U9CJ83"/>
<evidence type="ECO:0000256" key="4">
    <source>
        <dbReference type="ARBA" id="ARBA00022729"/>
    </source>
</evidence>
<evidence type="ECO:0000256" key="11">
    <source>
        <dbReference type="SAM" id="MobiDB-lite"/>
    </source>
</evidence>
<evidence type="ECO:0000256" key="1">
    <source>
        <dbReference type="ARBA" id="ARBA00004479"/>
    </source>
</evidence>
<dbReference type="CDD" id="cd00063">
    <property type="entry name" value="FN3"/>
    <property type="match status" value="2"/>
</dbReference>
<dbReference type="Proteomes" id="UP000246464">
    <property type="component" value="Chromosome 17"/>
</dbReference>
<dbReference type="InterPro" id="IPR003961">
    <property type="entry name" value="FN3_dom"/>
</dbReference>
<keyword evidence="8" id="KW-1015">Disulfide bond</keyword>
<evidence type="ECO:0000256" key="12">
    <source>
        <dbReference type="SAM" id="Phobius"/>
    </source>
</evidence>
<evidence type="ECO:0000256" key="2">
    <source>
        <dbReference type="ARBA" id="ARBA00008921"/>
    </source>
</evidence>
<feature type="compositionally biased region" description="Polar residues" evidence="11">
    <location>
        <begin position="809"/>
        <end position="818"/>
    </location>
</feature>
<feature type="region of interest" description="Disordered" evidence="11">
    <location>
        <begin position="1"/>
        <end position="21"/>
    </location>
</feature>
<organism evidence="14 15">
    <name type="scientific">Scophthalmus maximus</name>
    <name type="common">Turbot</name>
    <name type="synonym">Psetta maxima</name>
    <dbReference type="NCBI Taxonomy" id="52904"/>
    <lineage>
        <taxon>Eukaryota</taxon>
        <taxon>Metazoa</taxon>
        <taxon>Chordata</taxon>
        <taxon>Craniata</taxon>
        <taxon>Vertebrata</taxon>
        <taxon>Euteleostomi</taxon>
        <taxon>Actinopterygii</taxon>
        <taxon>Neopterygii</taxon>
        <taxon>Teleostei</taxon>
        <taxon>Neoteleostei</taxon>
        <taxon>Acanthomorphata</taxon>
        <taxon>Carangaria</taxon>
        <taxon>Pleuronectiformes</taxon>
        <taxon>Pleuronectoidei</taxon>
        <taxon>Scophthalmidae</taxon>
        <taxon>Scophthalmus</taxon>
    </lineage>
</organism>
<dbReference type="SMART" id="SM00060">
    <property type="entry name" value="FN3"/>
    <property type="match status" value="3"/>
</dbReference>
<dbReference type="PROSITE" id="PS01353">
    <property type="entry name" value="HEMATOPO_REC_L_F2"/>
    <property type="match status" value="1"/>
</dbReference>
<gene>
    <name evidence="14" type="ORF">SMAX5B_021955</name>
</gene>
<comment type="similarity">
    <text evidence="2">Belongs to the type I cytokine receptor family. Type 2 subfamily.</text>
</comment>
<dbReference type="SUPFAM" id="SSF49265">
    <property type="entry name" value="Fibronectin type III"/>
    <property type="match status" value="2"/>
</dbReference>
<evidence type="ECO:0000256" key="5">
    <source>
        <dbReference type="ARBA" id="ARBA00022737"/>
    </source>
</evidence>
<feature type="transmembrane region" description="Helical" evidence="12">
    <location>
        <begin position="621"/>
        <end position="642"/>
    </location>
</feature>
<evidence type="ECO:0000256" key="6">
    <source>
        <dbReference type="ARBA" id="ARBA00022989"/>
    </source>
</evidence>
<dbReference type="Pfam" id="PF00041">
    <property type="entry name" value="fn3"/>
    <property type="match status" value="1"/>
</dbReference>
<keyword evidence="9 14" id="KW-0675">Receptor</keyword>
<evidence type="ECO:0000256" key="8">
    <source>
        <dbReference type="ARBA" id="ARBA00023157"/>
    </source>
</evidence>
<evidence type="ECO:0000256" key="9">
    <source>
        <dbReference type="ARBA" id="ARBA00023170"/>
    </source>
</evidence>
<evidence type="ECO:0000256" key="7">
    <source>
        <dbReference type="ARBA" id="ARBA00023136"/>
    </source>
</evidence>
<sequence>MSAESFSMTPPGDLDPQLGKRARGEAIGGRIRDRVYYREMTVTAERDAHVVRARVSQQRPRAELCDGTLRDTAVRGQTWSVLMERRLAVVWTYLLGAGLALVLPQASSTATSEALPRPPRLIGCVFLNRANITCRWEAGDPSATHYTLKIQRKPGALKTFTCTTADTGCTADIGMASVRFTFCVAVTAHGLSGNVSSAPRCQPGRIEVMLPAAIMNSVKPVDGTPECLNLTWSRTLAAFPVSDSEIKAGVLNSQIEVTAEGQPGVQVKDATVAGYGFPVCHLRPDTSYAVRLRHRYRGPESPWSPWSNACRGRTAEDAPSAAPMFWRRVQRTDKSGRRLTSLLWKALPRSRANGRVLFYNVTCQTESALIPSDRGTCGDLHRATMSCTLLLPAERCSCALTASNSAGTSPEARTWLLGASETEPPSPREIAASPLDDDSLGVHWTPPDDPSVSGFVLEWFAVRELSSSVLHWEKLNGSHTTFVIAEGVKPMERYAVSVKALYGERRVGKNRTLLIYTRQGAPSAGPTVEVQQISGGTVELSWSPVPVELLHGFIRNYTLHYTTAHQPTRSVFVPGDVHHYSLENLSPGNHDIFMQVNTDAGTGAAGTIANVHIDSEELSKVMYAVLSLILTSLALALMACLARNKVKRKLCQFVPDPSNSSLAHWIPKSTSETMKQPSVPVGPQIEFSEVISFGEDSDPDQVTDNQSVCDLRTYSSHRCSLLPVPGSETPQNAKESERSFDKGRLRAKTTFDTDLSSCASDYSTVVFSQTLENPLAPVLSPARHQSHDWRQGAISVSDVKMSLGGGRSVVTSDPPQRHSSASLSDFSAVSPSSALHSLPAEARSPKHLFPRSSRSSGLSPQPDTRTHPNAIHNLSYFLPPVFVEFTHCPVERDPHTHPLLFNSVTHNI</sequence>
<feature type="region of interest" description="Disordered" evidence="11">
    <location>
        <begin position="841"/>
        <end position="867"/>
    </location>
</feature>
<feature type="domain" description="Fibronectin type-III" evidence="13">
    <location>
        <begin position="424"/>
        <end position="520"/>
    </location>
</feature>
<keyword evidence="6 12" id="KW-1133">Transmembrane helix</keyword>
<keyword evidence="3 12" id="KW-0812">Transmembrane</keyword>
<dbReference type="GO" id="GO:0004896">
    <property type="term" value="F:cytokine receptor activity"/>
    <property type="evidence" value="ECO:0007669"/>
    <property type="project" value="InterPro"/>
</dbReference>
<dbReference type="GO" id="GO:0005886">
    <property type="term" value="C:plasma membrane"/>
    <property type="evidence" value="ECO:0007669"/>
    <property type="project" value="UniProtKB-ARBA"/>
</dbReference>
<dbReference type="PROSITE" id="PS50853">
    <property type="entry name" value="FN3"/>
    <property type="match status" value="3"/>
</dbReference>
<feature type="domain" description="Fibronectin type-III" evidence="13">
    <location>
        <begin position="210"/>
        <end position="317"/>
    </location>
</feature>
<comment type="subcellular location">
    <subcellularLocation>
        <location evidence="1">Membrane</location>
        <topology evidence="1">Single-pass type I membrane protein</topology>
    </subcellularLocation>
</comment>
<feature type="region of interest" description="Disordered" evidence="11">
    <location>
        <begin position="805"/>
        <end position="826"/>
    </location>
</feature>
<keyword evidence="4" id="KW-0732">Signal</keyword>
<proteinExistence type="inferred from homology"/>
<protein>
    <submittedName>
        <fullName evidence="14">Putative interleukin-6 receptor subunit beta-like</fullName>
    </submittedName>
</protein>
<feature type="region of interest" description="Disordered" evidence="11">
    <location>
        <begin position="722"/>
        <end position="741"/>
    </location>
</feature>
<evidence type="ECO:0000259" key="13">
    <source>
        <dbReference type="PROSITE" id="PS50853"/>
    </source>
</evidence>
<reference evidence="14 15" key="1">
    <citation type="submission" date="2017-12" db="EMBL/GenBank/DDBJ databases">
        <title>Integrating genomic resources of turbot (Scophthalmus maximus) in depth evaluation of genetic and physical mapping variation across individuals.</title>
        <authorList>
            <person name="Martinez P."/>
        </authorList>
    </citation>
    <scope>NUCLEOTIDE SEQUENCE [LARGE SCALE GENOMIC DNA]</scope>
</reference>
<dbReference type="InterPro" id="IPR013783">
    <property type="entry name" value="Ig-like_fold"/>
</dbReference>
<keyword evidence="10" id="KW-0325">Glycoprotein</keyword>
<dbReference type="InterPro" id="IPR036116">
    <property type="entry name" value="FN3_sf"/>
</dbReference>
<dbReference type="STRING" id="52904.ENSSMAP00000027696"/>
<dbReference type="InterPro" id="IPR003529">
    <property type="entry name" value="Hematopoietin_rcpt_Gp130_CS"/>
</dbReference>
<keyword evidence="7 12" id="KW-0472">Membrane</keyword>
<dbReference type="PANTHER" id="PTHR48423:SF1">
    <property type="entry name" value="INTERLEUKIN-27 RECEPTOR SUBUNIT ALPHA"/>
    <property type="match status" value="1"/>
</dbReference>
<feature type="compositionally biased region" description="Polar residues" evidence="11">
    <location>
        <begin position="852"/>
        <end position="863"/>
    </location>
</feature>
<dbReference type="EMBL" id="CP026259">
    <property type="protein sequence ID" value="AWP16273.1"/>
    <property type="molecule type" value="Genomic_DNA"/>
</dbReference>
<keyword evidence="5" id="KW-0677">Repeat</keyword>